<comment type="similarity">
    <text evidence="1">Belongs to the flavoredoxin family.</text>
</comment>
<dbReference type="Gene3D" id="3.30.530.80">
    <property type="match status" value="1"/>
</dbReference>
<name>A0A2V3PKI8_9BACT</name>
<comment type="caution">
    <text evidence="5">The sequence shown here is derived from an EMBL/GenBank/DDBJ whole genome shotgun (WGS) entry which is preliminary data.</text>
</comment>
<sequence>MKKHILFILFAIISLSTYAQVDSKYLKGAVPEVDGKIVFSSTIKVNNSVSDEKIFDLMNKWAQENYASPTNPKQRILLANPADKTIACRGEKDIIFSKSALSLDKTTITYQLILKIESGECLATVKNIKYDYYDKGNKDYYTAEEMISDKVALNGEKLNRYYDKFRTHTIDSINGIFNSIDIYLNGVKRREGAVDAEVQRTIPMTNLTEATPSIPMVPLVASSPAGESAQTTNTTSGATLAGFRQISADKIPGNIVKLLNNATLITSGSGDDINVMTASWGGLGVFWEKPVAFCFLGAQRYSISTMDKGDTYTISFYTEAYNDAIQYCGSVSGRNEDKIKGSGLTPIKTPSGATAFTEAWMILECKKMIAQPLSQDAIADTTSDAAKKWNGKALHKMYIGEILNVWIK</sequence>
<evidence type="ECO:0000256" key="1">
    <source>
        <dbReference type="ARBA" id="ARBA00038054"/>
    </source>
</evidence>
<dbReference type="Pfam" id="PF01613">
    <property type="entry name" value="Flavin_Reduct"/>
    <property type="match status" value="1"/>
</dbReference>
<protein>
    <submittedName>
        <fullName evidence="5">Flavin reductase (DIM6/NTAB) family NADH-FMN oxidoreductase RutF</fullName>
    </submittedName>
</protein>
<feature type="chain" id="PRO_5016071479" evidence="2">
    <location>
        <begin position="20"/>
        <end position="408"/>
    </location>
</feature>
<dbReference type="EMBL" id="QICL01000042">
    <property type="protein sequence ID" value="PXV58880.1"/>
    <property type="molecule type" value="Genomic_DNA"/>
</dbReference>
<dbReference type="Pfam" id="PF14730">
    <property type="entry name" value="DUF4468"/>
    <property type="match status" value="1"/>
</dbReference>
<accession>A0A2V3PKI8</accession>
<evidence type="ECO:0000313" key="6">
    <source>
        <dbReference type="Proteomes" id="UP000247973"/>
    </source>
</evidence>
<dbReference type="InterPro" id="IPR002563">
    <property type="entry name" value="Flavin_Rdtase-like_dom"/>
</dbReference>
<dbReference type="InterPro" id="IPR012349">
    <property type="entry name" value="Split_barrel_FMN-bd"/>
</dbReference>
<reference evidence="5 6" key="1">
    <citation type="submission" date="2018-03" db="EMBL/GenBank/DDBJ databases">
        <title>Genomic Encyclopedia of Archaeal and Bacterial Type Strains, Phase II (KMG-II): from individual species to whole genera.</title>
        <authorList>
            <person name="Goeker M."/>
        </authorList>
    </citation>
    <scope>NUCLEOTIDE SEQUENCE [LARGE SCALE GENOMIC DNA]</scope>
    <source>
        <strain evidence="5 6">DSM 100214</strain>
    </source>
</reference>
<proteinExistence type="inferred from homology"/>
<organism evidence="5 6">
    <name type="scientific">Dysgonomonas alginatilytica</name>
    <dbReference type="NCBI Taxonomy" id="1605892"/>
    <lineage>
        <taxon>Bacteria</taxon>
        <taxon>Pseudomonadati</taxon>
        <taxon>Bacteroidota</taxon>
        <taxon>Bacteroidia</taxon>
        <taxon>Bacteroidales</taxon>
        <taxon>Dysgonomonadaceae</taxon>
        <taxon>Dysgonomonas</taxon>
    </lineage>
</organism>
<evidence type="ECO:0000259" key="4">
    <source>
        <dbReference type="Pfam" id="PF14730"/>
    </source>
</evidence>
<evidence type="ECO:0000313" key="5">
    <source>
        <dbReference type="EMBL" id="PXV58880.1"/>
    </source>
</evidence>
<dbReference type="RefSeq" id="WP_110312513.1">
    <property type="nucleotide sequence ID" value="NZ_QICL01000042.1"/>
</dbReference>
<gene>
    <name evidence="5" type="ORF">CLV62_14227</name>
</gene>
<keyword evidence="2" id="KW-0732">Signal</keyword>
<dbReference type="InterPro" id="IPR052174">
    <property type="entry name" value="Flavoredoxin"/>
</dbReference>
<dbReference type="PANTHER" id="PTHR43567">
    <property type="entry name" value="FLAVOREDOXIN-RELATED-RELATED"/>
    <property type="match status" value="1"/>
</dbReference>
<feature type="signal peptide" evidence="2">
    <location>
        <begin position="1"/>
        <end position="19"/>
    </location>
</feature>
<dbReference type="Gene3D" id="2.30.110.10">
    <property type="entry name" value="Electron Transport, Fmn-binding Protein, Chain A"/>
    <property type="match status" value="1"/>
</dbReference>
<dbReference type="GO" id="GO:0010181">
    <property type="term" value="F:FMN binding"/>
    <property type="evidence" value="ECO:0007669"/>
    <property type="project" value="InterPro"/>
</dbReference>
<feature type="domain" description="DUF4468" evidence="4">
    <location>
        <begin position="39"/>
        <end position="130"/>
    </location>
</feature>
<evidence type="ECO:0000256" key="2">
    <source>
        <dbReference type="SAM" id="SignalP"/>
    </source>
</evidence>
<dbReference type="PANTHER" id="PTHR43567:SF5">
    <property type="entry name" value="HYPOTHETICAL CYTOSOLIC PROTEIN"/>
    <property type="match status" value="1"/>
</dbReference>
<keyword evidence="6" id="KW-1185">Reference proteome</keyword>
<dbReference type="InterPro" id="IPR027823">
    <property type="entry name" value="DUF4468"/>
</dbReference>
<dbReference type="CDD" id="cd12190">
    <property type="entry name" value="Bacova_04320_like"/>
    <property type="match status" value="1"/>
</dbReference>
<dbReference type="OrthoDB" id="1067229at2"/>
<evidence type="ECO:0000259" key="3">
    <source>
        <dbReference type="Pfam" id="PF01613"/>
    </source>
</evidence>
<dbReference type="AlphaFoldDB" id="A0A2V3PKI8"/>
<dbReference type="Proteomes" id="UP000247973">
    <property type="component" value="Unassembled WGS sequence"/>
</dbReference>
<dbReference type="GO" id="GO:0016646">
    <property type="term" value="F:oxidoreductase activity, acting on the CH-NH group of donors, NAD or NADP as acceptor"/>
    <property type="evidence" value="ECO:0007669"/>
    <property type="project" value="UniProtKB-ARBA"/>
</dbReference>
<dbReference type="SUPFAM" id="SSF50475">
    <property type="entry name" value="FMN-binding split barrel"/>
    <property type="match status" value="1"/>
</dbReference>
<feature type="domain" description="Flavin reductase like" evidence="3">
    <location>
        <begin position="262"/>
        <end position="407"/>
    </location>
</feature>